<reference evidence="6" key="1">
    <citation type="submission" date="2023-07" db="EMBL/GenBank/DDBJ databases">
        <title>Chromosome-level genome assembly of Artemia franciscana.</title>
        <authorList>
            <person name="Jo E."/>
        </authorList>
    </citation>
    <scope>NUCLEOTIDE SEQUENCE</scope>
    <source>
        <tissue evidence="6">Whole body</tissue>
    </source>
</reference>
<dbReference type="Pfam" id="PF01553">
    <property type="entry name" value="Acyltransferase"/>
    <property type="match status" value="1"/>
</dbReference>
<accession>A0AA88HHJ9</accession>
<comment type="similarity">
    <text evidence="1">Belongs to the 1-acyl-sn-glycerol-3-phosphate acyltransferase family.</text>
</comment>
<feature type="transmembrane region" description="Helical" evidence="4">
    <location>
        <begin position="18"/>
        <end position="39"/>
    </location>
</feature>
<evidence type="ECO:0000256" key="2">
    <source>
        <dbReference type="ARBA" id="ARBA00022679"/>
    </source>
</evidence>
<dbReference type="AlphaFoldDB" id="A0AA88HHJ9"/>
<dbReference type="PANTHER" id="PTHR10983">
    <property type="entry name" value="1-ACYLGLYCEROL-3-PHOSPHATE ACYLTRANSFERASE-RELATED"/>
    <property type="match status" value="1"/>
</dbReference>
<feature type="domain" description="Phospholipid/glycerol acyltransferase" evidence="5">
    <location>
        <begin position="90"/>
        <end position="206"/>
    </location>
</feature>
<protein>
    <recommendedName>
        <fullName evidence="5">Phospholipid/glycerol acyltransferase domain-containing protein</fullName>
    </recommendedName>
</protein>
<keyword evidence="7" id="KW-1185">Reference proteome</keyword>
<name>A0AA88HHJ9_ARTSF</name>
<evidence type="ECO:0000256" key="4">
    <source>
        <dbReference type="SAM" id="Phobius"/>
    </source>
</evidence>
<organism evidence="6 7">
    <name type="scientific">Artemia franciscana</name>
    <name type="common">Brine shrimp</name>
    <name type="synonym">Artemia sanfranciscana</name>
    <dbReference type="NCBI Taxonomy" id="6661"/>
    <lineage>
        <taxon>Eukaryota</taxon>
        <taxon>Metazoa</taxon>
        <taxon>Ecdysozoa</taxon>
        <taxon>Arthropoda</taxon>
        <taxon>Crustacea</taxon>
        <taxon>Branchiopoda</taxon>
        <taxon>Anostraca</taxon>
        <taxon>Artemiidae</taxon>
        <taxon>Artemia</taxon>
    </lineage>
</organism>
<evidence type="ECO:0000256" key="3">
    <source>
        <dbReference type="ARBA" id="ARBA00023315"/>
    </source>
</evidence>
<dbReference type="SMART" id="SM00563">
    <property type="entry name" value="PlsC"/>
    <property type="match status" value="1"/>
</dbReference>
<sequence length="367" mass="43377">MGFIQSCLKYLKYCLRMAFIITNNIYCIPTHLAWMTFFWPLKRYYITLWLAIESQLYEWLLTMVSIWCYSAGYNVVEMGDDISIISEDEALFMYNHQSTADVPLIMCTMTSKKKSTKTMMWIMDTLFKWTNFGWVSQIHKDFFIVSGKQAREDAISRLKSHLLEFYVPYKLKWIVLFPEGGFLRKRKLVAQSYAKKNGLPHLERVSLPRVGALQTILETLNTPKTIEDNNLNLKSSEECHKHMKYIVDVTIAYTNGKPLDIFDILIGRSEPRDTVFHYRVYSVSQLPEKNSEIATWMYDRYAEKDEMLESYYRTGVYPDKDYTQFRKMKSRKLPTDYTYFILLHLFFIASSLFHLSLLSSLWSLFVA</sequence>
<proteinExistence type="inferred from homology"/>
<keyword evidence="2" id="KW-0808">Transferase</keyword>
<dbReference type="GO" id="GO:0036149">
    <property type="term" value="P:phosphatidylinositol acyl-chain remodeling"/>
    <property type="evidence" value="ECO:0007669"/>
    <property type="project" value="TreeGrafter"/>
</dbReference>
<keyword evidence="4" id="KW-0812">Transmembrane</keyword>
<feature type="transmembrane region" description="Helical" evidence="4">
    <location>
        <begin position="337"/>
        <end position="365"/>
    </location>
</feature>
<dbReference type="GO" id="GO:0016746">
    <property type="term" value="F:acyltransferase activity"/>
    <property type="evidence" value="ECO:0007669"/>
    <property type="project" value="UniProtKB-KW"/>
</dbReference>
<dbReference type="EMBL" id="JAVRJZ010000019">
    <property type="protein sequence ID" value="KAK2707616.1"/>
    <property type="molecule type" value="Genomic_DNA"/>
</dbReference>
<dbReference type="Proteomes" id="UP001187531">
    <property type="component" value="Unassembled WGS sequence"/>
</dbReference>
<evidence type="ECO:0000259" key="5">
    <source>
        <dbReference type="SMART" id="SM00563"/>
    </source>
</evidence>
<evidence type="ECO:0000313" key="6">
    <source>
        <dbReference type="EMBL" id="KAK2707616.1"/>
    </source>
</evidence>
<keyword evidence="4" id="KW-0472">Membrane</keyword>
<keyword evidence="3" id="KW-0012">Acyltransferase</keyword>
<dbReference type="InterPro" id="IPR032098">
    <property type="entry name" value="Acyltransf_C"/>
</dbReference>
<dbReference type="PANTHER" id="PTHR10983:SF2">
    <property type="entry name" value="ACYL-COA:LYSOPHOSPHATIDYLGLYCEROL ACYLTRANSFERASE 1"/>
    <property type="match status" value="1"/>
</dbReference>
<evidence type="ECO:0000313" key="7">
    <source>
        <dbReference type="Proteomes" id="UP001187531"/>
    </source>
</evidence>
<dbReference type="InterPro" id="IPR002123">
    <property type="entry name" value="Plipid/glycerol_acylTrfase"/>
</dbReference>
<gene>
    <name evidence="6" type="ORF">QYM36_015354</name>
</gene>
<evidence type="ECO:0000256" key="1">
    <source>
        <dbReference type="ARBA" id="ARBA00008655"/>
    </source>
</evidence>
<dbReference type="GO" id="GO:0005783">
    <property type="term" value="C:endoplasmic reticulum"/>
    <property type="evidence" value="ECO:0007669"/>
    <property type="project" value="TreeGrafter"/>
</dbReference>
<dbReference type="CDD" id="cd07990">
    <property type="entry name" value="LPLAT_LCLAT1-like"/>
    <property type="match status" value="1"/>
</dbReference>
<dbReference type="SUPFAM" id="SSF69593">
    <property type="entry name" value="Glycerol-3-phosphate (1)-acyltransferase"/>
    <property type="match status" value="1"/>
</dbReference>
<dbReference type="Pfam" id="PF16076">
    <property type="entry name" value="Acyltransf_C"/>
    <property type="match status" value="1"/>
</dbReference>
<comment type="caution">
    <text evidence="6">The sequence shown here is derived from an EMBL/GenBank/DDBJ whole genome shotgun (WGS) entry which is preliminary data.</text>
</comment>
<keyword evidence="4" id="KW-1133">Transmembrane helix</keyword>